<dbReference type="PROSITE" id="PS00132">
    <property type="entry name" value="CARBOXYPEPT_ZN_1"/>
    <property type="match status" value="1"/>
</dbReference>
<evidence type="ECO:0000256" key="9">
    <source>
        <dbReference type="ARBA" id="ARBA00023049"/>
    </source>
</evidence>
<dbReference type="SUPFAM" id="SSF53187">
    <property type="entry name" value="Zn-dependent exopeptidases"/>
    <property type="match status" value="1"/>
</dbReference>
<comment type="similarity">
    <text evidence="2 10">Belongs to the peptidase M14 family.</text>
</comment>
<dbReference type="PRINTS" id="PR00765">
    <property type="entry name" value="CRBOXYPTASEA"/>
</dbReference>
<evidence type="ECO:0000256" key="5">
    <source>
        <dbReference type="ARBA" id="ARBA00022723"/>
    </source>
</evidence>
<dbReference type="InterPro" id="IPR057246">
    <property type="entry name" value="CARBOXYPEPT_ZN_1"/>
</dbReference>
<feature type="domain" description="Peptidase M14" evidence="12">
    <location>
        <begin position="111"/>
        <end position="405"/>
    </location>
</feature>
<dbReference type="PROSITE" id="PS52035">
    <property type="entry name" value="PEPTIDASE_M14"/>
    <property type="match status" value="1"/>
</dbReference>
<feature type="chain" id="PRO_5007294417" evidence="11">
    <location>
        <begin position="18"/>
        <end position="418"/>
    </location>
</feature>
<evidence type="ECO:0000256" key="10">
    <source>
        <dbReference type="PROSITE-ProRule" id="PRU01379"/>
    </source>
</evidence>
<dbReference type="FunFam" id="3.40.630.10:FF:000084">
    <property type="entry name" value="Carboxypeptidase B2"/>
    <property type="match status" value="1"/>
</dbReference>
<dbReference type="EMBL" id="KQ964557">
    <property type="protein sequence ID" value="KXN68881.1"/>
    <property type="molecule type" value="Genomic_DNA"/>
</dbReference>
<dbReference type="Proteomes" id="UP000070444">
    <property type="component" value="Unassembled WGS sequence"/>
</dbReference>
<keyword evidence="6 11" id="KW-0732">Signal</keyword>
<dbReference type="Pfam" id="PF00246">
    <property type="entry name" value="Peptidase_M14"/>
    <property type="match status" value="1"/>
</dbReference>
<evidence type="ECO:0000313" key="14">
    <source>
        <dbReference type="Proteomes" id="UP000070444"/>
    </source>
</evidence>
<evidence type="ECO:0000256" key="8">
    <source>
        <dbReference type="ARBA" id="ARBA00022833"/>
    </source>
</evidence>
<evidence type="ECO:0000256" key="3">
    <source>
        <dbReference type="ARBA" id="ARBA00022645"/>
    </source>
</evidence>
<feature type="signal peptide" evidence="11">
    <location>
        <begin position="1"/>
        <end position="17"/>
    </location>
</feature>
<proteinExistence type="inferred from homology"/>
<evidence type="ECO:0000256" key="1">
    <source>
        <dbReference type="ARBA" id="ARBA00001947"/>
    </source>
</evidence>
<dbReference type="SMART" id="SM00631">
    <property type="entry name" value="Zn_pept"/>
    <property type="match status" value="1"/>
</dbReference>
<dbReference type="Gene3D" id="3.40.630.10">
    <property type="entry name" value="Zn peptidases"/>
    <property type="match status" value="1"/>
</dbReference>
<evidence type="ECO:0000256" key="4">
    <source>
        <dbReference type="ARBA" id="ARBA00022670"/>
    </source>
</evidence>
<keyword evidence="7" id="KW-0378">Hydrolase</keyword>
<evidence type="ECO:0000256" key="11">
    <source>
        <dbReference type="SAM" id="SignalP"/>
    </source>
</evidence>
<dbReference type="AlphaFoldDB" id="A0A137P1X6"/>
<keyword evidence="9" id="KW-0482">Metalloprotease</keyword>
<evidence type="ECO:0000256" key="6">
    <source>
        <dbReference type="ARBA" id="ARBA00022729"/>
    </source>
</evidence>
<gene>
    <name evidence="13" type="ORF">CONCODRAFT_8791</name>
</gene>
<keyword evidence="5" id="KW-0479">Metal-binding</keyword>
<evidence type="ECO:0000256" key="2">
    <source>
        <dbReference type="ARBA" id="ARBA00005988"/>
    </source>
</evidence>
<dbReference type="OrthoDB" id="3626597at2759"/>
<keyword evidence="4" id="KW-0645">Protease</keyword>
<comment type="cofactor">
    <cofactor evidence="1">
        <name>Zn(2+)</name>
        <dbReference type="ChEBI" id="CHEBI:29105"/>
    </cofactor>
</comment>
<evidence type="ECO:0000256" key="7">
    <source>
        <dbReference type="ARBA" id="ARBA00022801"/>
    </source>
</evidence>
<dbReference type="PANTHER" id="PTHR11705">
    <property type="entry name" value="PROTEASE FAMILY M14 CARBOXYPEPTIDASE A,B"/>
    <property type="match status" value="1"/>
</dbReference>
<keyword evidence="14" id="KW-1185">Reference proteome</keyword>
<accession>A0A137P1X6</accession>
<keyword evidence="8" id="KW-0862">Zinc</keyword>
<keyword evidence="3 13" id="KW-0121">Carboxypeptidase</keyword>
<organism evidence="13 14">
    <name type="scientific">Conidiobolus coronatus (strain ATCC 28846 / CBS 209.66 / NRRL 28638)</name>
    <name type="common">Delacroixia coronata</name>
    <dbReference type="NCBI Taxonomy" id="796925"/>
    <lineage>
        <taxon>Eukaryota</taxon>
        <taxon>Fungi</taxon>
        <taxon>Fungi incertae sedis</taxon>
        <taxon>Zoopagomycota</taxon>
        <taxon>Entomophthoromycotina</taxon>
        <taxon>Entomophthoromycetes</taxon>
        <taxon>Entomophthorales</taxon>
        <taxon>Ancylistaceae</taxon>
        <taxon>Conidiobolus</taxon>
    </lineage>
</organism>
<dbReference type="GO" id="GO:0006508">
    <property type="term" value="P:proteolysis"/>
    <property type="evidence" value="ECO:0007669"/>
    <property type="project" value="UniProtKB-KW"/>
</dbReference>
<dbReference type="PANTHER" id="PTHR11705:SF143">
    <property type="entry name" value="SLL0236 PROTEIN"/>
    <property type="match status" value="1"/>
</dbReference>
<feature type="active site" description="Proton donor/acceptor" evidence="10">
    <location>
        <position position="370"/>
    </location>
</feature>
<dbReference type="InterPro" id="IPR000834">
    <property type="entry name" value="Peptidase_M14"/>
</dbReference>
<dbReference type="GO" id="GO:0005615">
    <property type="term" value="C:extracellular space"/>
    <property type="evidence" value="ECO:0007669"/>
    <property type="project" value="TreeGrafter"/>
</dbReference>
<dbReference type="GO" id="GO:0008270">
    <property type="term" value="F:zinc ion binding"/>
    <property type="evidence" value="ECO:0007669"/>
    <property type="project" value="InterPro"/>
</dbReference>
<dbReference type="GO" id="GO:0004181">
    <property type="term" value="F:metallocarboxypeptidase activity"/>
    <property type="evidence" value="ECO:0007669"/>
    <property type="project" value="InterPro"/>
</dbReference>
<name>A0A137P1X6_CONC2</name>
<evidence type="ECO:0000259" key="12">
    <source>
        <dbReference type="PROSITE" id="PS52035"/>
    </source>
</evidence>
<protein>
    <submittedName>
        <fullName evidence="13">Putative carboxypeptidase</fullName>
    </submittedName>
</protein>
<reference evidence="13 14" key="1">
    <citation type="journal article" date="2015" name="Genome Biol. Evol.">
        <title>Phylogenomic analyses indicate that early fungi evolved digesting cell walls of algal ancestors of land plants.</title>
        <authorList>
            <person name="Chang Y."/>
            <person name="Wang S."/>
            <person name="Sekimoto S."/>
            <person name="Aerts A.L."/>
            <person name="Choi C."/>
            <person name="Clum A."/>
            <person name="LaButti K.M."/>
            <person name="Lindquist E.A."/>
            <person name="Yee Ngan C."/>
            <person name="Ohm R.A."/>
            <person name="Salamov A.A."/>
            <person name="Grigoriev I.V."/>
            <person name="Spatafora J.W."/>
            <person name="Berbee M.L."/>
        </authorList>
    </citation>
    <scope>NUCLEOTIDE SEQUENCE [LARGE SCALE GENOMIC DNA]</scope>
    <source>
        <strain evidence="13 14">NRRL 28638</strain>
    </source>
</reference>
<sequence length="418" mass="47008">MIYTNLLLLIGSALAYANYDGQEIWSCKQNGQEAADKLHEYDVFSHADGITTLRVMNDKQKAEVREIANCEVIVKDLNEHMTKYHNLNSTSTSTSRSLRAEPMSETEFFKDYRSYEQIKTQYKHWSTKYSRYVKFIDSIGKTHEGRDIFALEITSPSSNPNKKNIMYTGGQHAREWISPATVAYVTYNMLKDAEFDNQVQSHLNNFVYRIVPIVNPDGYEYSRNGDRLWRKNRRNNGRGVYGVDLNRNWDYKWAKVGSSTDPTSEAYHGPGAESEPEVKAVAAYMKKVSKAYGAIDWHSYSQVAGWSWGWTRKPSSNNAILKKMGDSVVTAINKHGYTFTSAPVSILGVASGAADDYMAVKLQAVSMTMELCPRNGGGGFELPPAEIIPCASAAYSGHKAFAEFLIKNPNIPPIKDMD</sequence>
<evidence type="ECO:0000313" key="13">
    <source>
        <dbReference type="EMBL" id="KXN68881.1"/>
    </source>
</evidence>